<dbReference type="EMBL" id="BMAR01000007">
    <property type="protein sequence ID" value="GFR44393.1"/>
    <property type="molecule type" value="Genomic_DNA"/>
</dbReference>
<evidence type="ECO:0000313" key="3">
    <source>
        <dbReference type="Proteomes" id="UP001054857"/>
    </source>
</evidence>
<gene>
    <name evidence="2" type="ORF">Agub_g5616</name>
</gene>
<proteinExistence type="predicted"/>
<comment type="caution">
    <text evidence="2">The sequence shown here is derived from an EMBL/GenBank/DDBJ whole genome shotgun (WGS) entry which is preliminary data.</text>
</comment>
<name>A0AAD3DPL5_9CHLO</name>
<keyword evidence="3" id="KW-1185">Reference proteome</keyword>
<organism evidence="2 3">
    <name type="scientific">Astrephomene gubernaculifera</name>
    <dbReference type="NCBI Taxonomy" id="47775"/>
    <lineage>
        <taxon>Eukaryota</taxon>
        <taxon>Viridiplantae</taxon>
        <taxon>Chlorophyta</taxon>
        <taxon>core chlorophytes</taxon>
        <taxon>Chlorophyceae</taxon>
        <taxon>CS clade</taxon>
        <taxon>Chlamydomonadales</taxon>
        <taxon>Astrephomenaceae</taxon>
        <taxon>Astrephomene</taxon>
    </lineage>
</organism>
<evidence type="ECO:0000256" key="1">
    <source>
        <dbReference type="SAM" id="MobiDB-lite"/>
    </source>
</evidence>
<protein>
    <submittedName>
        <fullName evidence="2">Uncharacterized protein</fullName>
    </submittedName>
</protein>
<dbReference type="AlphaFoldDB" id="A0AAD3DPL5"/>
<feature type="compositionally biased region" description="Gly residues" evidence="1">
    <location>
        <begin position="132"/>
        <end position="155"/>
    </location>
</feature>
<feature type="non-terminal residue" evidence="2">
    <location>
        <position position="155"/>
    </location>
</feature>
<dbReference type="Proteomes" id="UP001054857">
    <property type="component" value="Unassembled WGS sequence"/>
</dbReference>
<feature type="compositionally biased region" description="Gly residues" evidence="1">
    <location>
        <begin position="52"/>
        <end position="69"/>
    </location>
</feature>
<reference evidence="2 3" key="1">
    <citation type="journal article" date="2021" name="Sci. Rep.">
        <title>Genome sequencing of the multicellular alga Astrephomene provides insights into convergent evolution of germ-soma differentiation.</title>
        <authorList>
            <person name="Yamashita S."/>
            <person name="Yamamoto K."/>
            <person name="Matsuzaki R."/>
            <person name="Suzuki S."/>
            <person name="Yamaguchi H."/>
            <person name="Hirooka S."/>
            <person name="Minakuchi Y."/>
            <person name="Miyagishima S."/>
            <person name="Kawachi M."/>
            <person name="Toyoda A."/>
            <person name="Nozaki H."/>
        </authorList>
    </citation>
    <scope>NUCLEOTIDE SEQUENCE [LARGE SCALE GENOMIC DNA]</scope>
    <source>
        <strain evidence="2 3">NIES-4017</strain>
    </source>
</reference>
<feature type="region of interest" description="Disordered" evidence="1">
    <location>
        <begin position="35"/>
        <end position="155"/>
    </location>
</feature>
<evidence type="ECO:0000313" key="2">
    <source>
        <dbReference type="EMBL" id="GFR44393.1"/>
    </source>
</evidence>
<accession>A0AAD3DPL5</accession>
<sequence>GRPMGRRLSGRESSDGLDEYTMARSMRLGHSTLMPHALDADTDDGATESEGGLAGYSPGGMSFGSGHTGGLLSQPNIPEGDEDSDMVGPMSGVDVNGSGTPGGRGPMGHHRGHHGRQESSRVSIAIGPHGMYSGGVGRGGAASGRGAGGGGSGRR</sequence>
<feature type="region of interest" description="Disordered" evidence="1">
    <location>
        <begin position="1"/>
        <end position="23"/>
    </location>
</feature>